<dbReference type="EMBL" id="JARBDR010000918">
    <property type="protein sequence ID" value="KAJ8302152.1"/>
    <property type="molecule type" value="Genomic_DNA"/>
</dbReference>
<accession>A0ABQ9EA09</accession>
<evidence type="ECO:0000313" key="3">
    <source>
        <dbReference type="Proteomes" id="UP001217089"/>
    </source>
</evidence>
<organism evidence="2 3">
    <name type="scientific">Tegillarca granosa</name>
    <name type="common">Malaysian cockle</name>
    <name type="synonym">Anadara granosa</name>
    <dbReference type="NCBI Taxonomy" id="220873"/>
    <lineage>
        <taxon>Eukaryota</taxon>
        <taxon>Metazoa</taxon>
        <taxon>Spiralia</taxon>
        <taxon>Lophotrochozoa</taxon>
        <taxon>Mollusca</taxon>
        <taxon>Bivalvia</taxon>
        <taxon>Autobranchia</taxon>
        <taxon>Pteriomorphia</taxon>
        <taxon>Arcoida</taxon>
        <taxon>Arcoidea</taxon>
        <taxon>Arcidae</taxon>
        <taxon>Tegillarca</taxon>
    </lineage>
</organism>
<keyword evidence="3" id="KW-1185">Reference proteome</keyword>
<protein>
    <submittedName>
        <fullName evidence="2">Uncharacterized protein</fullName>
    </submittedName>
</protein>
<feature type="chain" id="PRO_5046970095" evidence="1">
    <location>
        <begin position="28"/>
        <end position="149"/>
    </location>
</feature>
<feature type="non-terminal residue" evidence="2">
    <location>
        <position position="149"/>
    </location>
</feature>
<sequence>MAGFELRFLLLYLQYLLMLKCWTDTPGDRPTFQEVSDELKQFIQNDDESDSVTQPLKTNIELGGSTEYVEIFGIKMAIIELQRAPVKLVPYRVLVFRMFYRLYSEKNLKELQKETFVMDCTKVELLNMKKEQRPNLKLLGFVITSEVAK</sequence>
<comment type="caution">
    <text evidence="2">The sequence shown here is derived from an EMBL/GenBank/DDBJ whole genome shotgun (WGS) entry which is preliminary data.</text>
</comment>
<keyword evidence="1" id="KW-0732">Signal</keyword>
<gene>
    <name evidence="2" type="ORF">KUTeg_021139</name>
</gene>
<name>A0ABQ9EA09_TEGGR</name>
<evidence type="ECO:0000313" key="2">
    <source>
        <dbReference type="EMBL" id="KAJ8302152.1"/>
    </source>
</evidence>
<feature type="signal peptide" evidence="1">
    <location>
        <begin position="1"/>
        <end position="27"/>
    </location>
</feature>
<dbReference type="Proteomes" id="UP001217089">
    <property type="component" value="Unassembled WGS sequence"/>
</dbReference>
<proteinExistence type="predicted"/>
<evidence type="ECO:0000256" key="1">
    <source>
        <dbReference type="SAM" id="SignalP"/>
    </source>
</evidence>
<reference evidence="2 3" key="1">
    <citation type="submission" date="2022-12" db="EMBL/GenBank/DDBJ databases">
        <title>Chromosome-level genome of Tegillarca granosa.</title>
        <authorList>
            <person name="Kim J."/>
        </authorList>
    </citation>
    <scope>NUCLEOTIDE SEQUENCE [LARGE SCALE GENOMIC DNA]</scope>
    <source>
        <strain evidence="2">Teg-2019</strain>
        <tissue evidence="2">Adductor muscle</tissue>
    </source>
</reference>